<evidence type="ECO:0000256" key="1">
    <source>
        <dbReference type="SAM" id="MobiDB-lite"/>
    </source>
</evidence>
<comment type="caution">
    <text evidence="2">The sequence shown here is derived from an EMBL/GenBank/DDBJ whole genome shotgun (WGS) entry which is preliminary data.</text>
</comment>
<protein>
    <submittedName>
        <fullName evidence="2">Uncharacterized protein</fullName>
    </submittedName>
</protein>
<feature type="non-terminal residue" evidence="2">
    <location>
        <position position="78"/>
    </location>
</feature>
<feature type="region of interest" description="Disordered" evidence="1">
    <location>
        <begin position="49"/>
        <end position="78"/>
    </location>
</feature>
<evidence type="ECO:0000313" key="2">
    <source>
        <dbReference type="EMBL" id="RMZ57744.1"/>
    </source>
</evidence>
<sequence>MARGGGEEGVPGGVLVVCPGEASAQTADHILRGAFGGPTAVSGMLPAASEAAAATSDGGGWPKSSASSSSASSKSARG</sequence>
<accession>A0A3M7L6M2</accession>
<dbReference type="AlphaFoldDB" id="A0A3M7L6M2"/>
<organism evidence="2 3">
    <name type="scientific">Auxenochlorella protothecoides</name>
    <name type="common">Green microalga</name>
    <name type="synonym">Chlorella protothecoides</name>
    <dbReference type="NCBI Taxonomy" id="3075"/>
    <lineage>
        <taxon>Eukaryota</taxon>
        <taxon>Viridiplantae</taxon>
        <taxon>Chlorophyta</taxon>
        <taxon>core chlorophytes</taxon>
        <taxon>Trebouxiophyceae</taxon>
        <taxon>Chlorellales</taxon>
        <taxon>Chlorellaceae</taxon>
        <taxon>Auxenochlorella</taxon>
    </lineage>
</organism>
<dbReference type="Proteomes" id="UP000279271">
    <property type="component" value="Unassembled WGS sequence"/>
</dbReference>
<reference evidence="3" key="1">
    <citation type="journal article" date="2018" name="Algal Res.">
        <title>Characterization of plant carbon substrate utilization by Auxenochlorella protothecoides.</title>
        <authorList>
            <person name="Vogler B.W."/>
            <person name="Starkenburg S.R."/>
            <person name="Sudasinghe N."/>
            <person name="Schambach J.Y."/>
            <person name="Rollin J.A."/>
            <person name="Pattathil S."/>
            <person name="Barry A.N."/>
        </authorList>
    </citation>
    <scope>NUCLEOTIDE SEQUENCE [LARGE SCALE GENOMIC DNA]</scope>
    <source>
        <strain evidence="3">UTEX 25</strain>
    </source>
</reference>
<gene>
    <name evidence="2" type="ORF">APUTEX25_001722</name>
</gene>
<feature type="compositionally biased region" description="Low complexity" evidence="1">
    <location>
        <begin position="63"/>
        <end position="78"/>
    </location>
</feature>
<dbReference type="EMBL" id="QOKY01000102">
    <property type="protein sequence ID" value="RMZ57744.1"/>
    <property type="molecule type" value="Genomic_DNA"/>
</dbReference>
<name>A0A3M7L6M2_AUXPR</name>
<evidence type="ECO:0000313" key="3">
    <source>
        <dbReference type="Proteomes" id="UP000279271"/>
    </source>
</evidence>
<proteinExistence type="predicted"/>